<reference evidence="1 2" key="1">
    <citation type="journal article" date="2017" name="Nat. Commun.">
        <title>Genome assembly with in vitro proximity ligation data and whole-genome triplication in lettuce.</title>
        <authorList>
            <person name="Reyes-Chin-Wo S."/>
            <person name="Wang Z."/>
            <person name="Yang X."/>
            <person name="Kozik A."/>
            <person name="Arikit S."/>
            <person name="Song C."/>
            <person name="Xia L."/>
            <person name="Froenicke L."/>
            <person name="Lavelle D.O."/>
            <person name="Truco M.J."/>
            <person name="Xia R."/>
            <person name="Zhu S."/>
            <person name="Xu C."/>
            <person name="Xu H."/>
            <person name="Xu X."/>
            <person name="Cox K."/>
            <person name="Korf I."/>
            <person name="Meyers B.C."/>
            <person name="Michelmore R.W."/>
        </authorList>
    </citation>
    <scope>NUCLEOTIDE SEQUENCE [LARGE SCALE GENOMIC DNA]</scope>
    <source>
        <strain evidence="2">cv. Salinas</strain>
        <tissue evidence="1">Seedlings</tissue>
    </source>
</reference>
<dbReference type="EMBL" id="NBSK02000008">
    <property type="protein sequence ID" value="KAJ0193485.1"/>
    <property type="molecule type" value="Genomic_DNA"/>
</dbReference>
<dbReference type="AlphaFoldDB" id="A0A9R1UV80"/>
<sequence>MSLANSSNMNSVSIATTLGSSSRAPILIPEEYNSWVGHMNLHLNAINEDIWKCVEGTYITPENMATLATNQATQTEIIRKLELQAKKELMSRIPHSILSQMNDIILLNANKIWESLEN</sequence>
<organism evidence="1 2">
    <name type="scientific">Lactuca sativa</name>
    <name type="common">Garden lettuce</name>
    <dbReference type="NCBI Taxonomy" id="4236"/>
    <lineage>
        <taxon>Eukaryota</taxon>
        <taxon>Viridiplantae</taxon>
        <taxon>Streptophyta</taxon>
        <taxon>Embryophyta</taxon>
        <taxon>Tracheophyta</taxon>
        <taxon>Spermatophyta</taxon>
        <taxon>Magnoliopsida</taxon>
        <taxon>eudicotyledons</taxon>
        <taxon>Gunneridae</taxon>
        <taxon>Pentapetalae</taxon>
        <taxon>asterids</taxon>
        <taxon>campanulids</taxon>
        <taxon>Asterales</taxon>
        <taxon>Asteraceae</taxon>
        <taxon>Cichorioideae</taxon>
        <taxon>Cichorieae</taxon>
        <taxon>Lactucinae</taxon>
        <taxon>Lactuca</taxon>
    </lineage>
</organism>
<evidence type="ECO:0000313" key="2">
    <source>
        <dbReference type="Proteomes" id="UP000235145"/>
    </source>
</evidence>
<gene>
    <name evidence="1" type="ORF">LSAT_V11C800451940</name>
</gene>
<proteinExistence type="predicted"/>
<evidence type="ECO:0008006" key="3">
    <source>
        <dbReference type="Google" id="ProtNLM"/>
    </source>
</evidence>
<evidence type="ECO:0000313" key="1">
    <source>
        <dbReference type="EMBL" id="KAJ0193485.1"/>
    </source>
</evidence>
<accession>A0A9R1UV80</accession>
<name>A0A9R1UV80_LACSA</name>
<protein>
    <recommendedName>
        <fullName evidence="3">DUF4219 domain-containing protein</fullName>
    </recommendedName>
</protein>
<keyword evidence="2" id="KW-1185">Reference proteome</keyword>
<dbReference type="Proteomes" id="UP000235145">
    <property type="component" value="Unassembled WGS sequence"/>
</dbReference>
<comment type="caution">
    <text evidence="1">The sequence shown here is derived from an EMBL/GenBank/DDBJ whole genome shotgun (WGS) entry which is preliminary data.</text>
</comment>